<dbReference type="CDD" id="cd06127">
    <property type="entry name" value="DEDDh"/>
    <property type="match status" value="1"/>
</dbReference>
<reference evidence="5 6" key="1">
    <citation type="journal article" date="2016" name="Nat. Commun.">
        <title>Thousands of microbial genomes shed light on interconnected biogeochemical processes in an aquifer system.</title>
        <authorList>
            <person name="Anantharaman K."/>
            <person name="Brown C.T."/>
            <person name="Hug L.A."/>
            <person name="Sharon I."/>
            <person name="Castelle C.J."/>
            <person name="Probst A.J."/>
            <person name="Thomas B.C."/>
            <person name="Singh A."/>
            <person name="Wilkins M.J."/>
            <person name="Karaoz U."/>
            <person name="Brodie E.L."/>
            <person name="Williams K.H."/>
            <person name="Hubbard S.S."/>
            <person name="Banfield J.F."/>
        </authorList>
    </citation>
    <scope>NUCLEOTIDE SEQUENCE [LARGE SCALE GENOMIC DNA]</scope>
</reference>
<evidence type="ECO:0000313" key="6">
    <source>
        <dbReference type="Proteomes" id="UP000177370"/>
    </source>
</evidence>
<evidence type="ECO:0000256" key="3">
    <source>
        <dbReference type="ARBA" id="ARBA00022839"/>
    </source>
</evidence>
<dbReference type="Pfam" id="PF20600">
    <property type="entry name" value="ExoX-like_C"/>
    <property type="match status" value="1"/>
</dbReference>
<sequence length="253" mass="29247">MSNLIFFDTETTGNTEKDFLCQIAYKTDGENFTGLYKPPIKIPPEASAVHHITNKMVSEKLSFSESGDLPKIKKLFEDENSVVVAHNAPFDLTMIKKEGIEPKRFICTLRLARHLDPEEKIDRYNLQYLRYLLEIEIDATAHDALGDVLVLEQLYERLRKKIEEEIKKDPLALKGTPPSQAEEDTVIEKMIEISGHPSLLRSFKFGKYNGKKIEEIANMDRGYLEWLLAQKENGDEIDEDWIYTLRHYLGKLQ</sequence>
<dbReference type="Proteomes" id="UP000177370">
    <property type="component" value="Unassembled WGS sequence"/>
</dbReference>
<dbReference type="GO" id="GO:0008408">
    <property type="term" value="F:3'-5' exonuclease activity"/>
    <property type="evidence" value="ECO:0007669"/>
    <property type="project" value="TreeGrafter"/>
</dbReference>
<dbReference type="InterPro" id="IPR046768">
    <property type="entry name" value="ExoX-like_C"/>
</dbReference>
<dbReference type="Pfam" id="PF00929">
    <property type="entry name" value="RNase_T"/>
    <property type="match status" value="1"/>
</dbReference>
<dbReference type="InterPro" id="IPR036397">
    <property type="entry name" value="RNaseH_sf"/>
</dbReference>
<keyword evidence="2" id="KW-0378">Hydrolase</keyword>
<dbReference type="SMART" id="SM00479">
    <property type="entry name" value="EXOIII"/>
    <property type="match status" value="1"/>
</dbReference>
<dbReference type="AlphaFoldDB" id="A0A1F6V7P9"/>
<dbReference type="InterPro" id="IPR013520">
    <property type="entry name" value="Ribonucl_H"/>
</dbReference>
<keyword evidence="3" id="KW-0269">Exonuclease</keyword>
<dbReference type="InterPro" id="IPR012337">
    <property type="entry name" value="RNaseH-like_sf"/>
</dbReference>
<keyword evidence="1" id="KW-0540">Nuclease</keyword>
<gene>
    <name evidence="5" type="ORF">A2647_01790</name>
</gene>
<dbReference type="PANTHER" id="PTHR30231:SF4">
    <property type="entry name" value="PROTEIN NEN2"/>
    <property type="match status" value="1"/>
</dbReference>
<dbReference type="SUPFAM" id="SSF53098">
    <property type="entry name" value="Ribonuclease H-like"/>
    <property type="match status" value="1"/>
</dbReference>
<accession>A0A1F6V7P9</accession>
<evidence type="ECO:0000256" key="1">
    <source>
        <dbReference type="ARBA" id="ARBA00022722"/>
    </source>
</evidence>
<dbReference type="GO" id="GO:0003676">
    <property type="term" value="F:nucleic acid binding"/>
    <property type="evidence" value="ECO:0007669"/>
    <property type="project" value="InterPro"/>
</dbReference>
<evidence type="ECO:0000313" key="5">
    <source>
        <dbReference type="EMBL" id="OGI65612.1"/>
    </source>
</evidence>
<dbReference type="Gene3D" id="3.30.420.10">
    <property type="entry name" value="Ribonuclease H-like superfamily/Ribonuclease H"/>
    <property type="match status" value="1"/>
</dbReference>
<organism evidence="5 6">
    <name type="scientific">Candidatus Nomurabacteria bacterium RIFCSPHIGHO2_01_FULL_40_24b</name>
    <dbReference type="NCBI Taxonomy" id="1801739"/>
    <lineage>
        <taxon>Bacteria</taxon>
        <taxon>Candidatus Nomuraibacteriota</taxon>
    </lineage>
</organism>
<evidence type="ECO:0000259" key="4">
    <source>
        <dbReference type="SMART" id="SM00479"/>
    </source>
</evidence>
<comment type="caution">
    <text evidence="5">The sequence shown here is derived from an EMBL/GenBank/DDBJ whole genome shotgun (WGS) entry which is preliminary data.</text>
</comment>
<feature type="domain" description="Exonuclease" evidence="4">
    <location>
        <begin position="3"/>
        <end position="164"/>
    </location>
</feature>
<dbReference type="PANTHER" id="PTHR30231">
    <property type="entry name" value="DNA POLYMERASE III SUBUNIT EPSILON"/>
    <property type="match status" value="1"/>
</dbReference>
<dbReference type="EMBL" id="MFTP01000016">
    <property type="protein sequence ID" value="OGI65612.1"/>
    <property type="molecule type" value="Genomic_DNA"/>
</dbReference>
<name>A0A1F6V7P9_9BACT</name>
<proteinExistence type="predicted"/>
<protein>
    <recommendedName>
        <fullName evidence="4">Exonuclease domain-containing protein</fullName>
    </recommendedName>
</protein>
<evidence type="ECO:0000256" key="2">
    <source>
        <dbReference type="ARBA" id="ARBA00022801"/>
    </source>
</evidence>